<evidence type="ECO:0000256" key="3">
    <source>
        <dbReference type="ARBA" id="ARBA00022448"/>
    </source>
</evidence>
<name>A0A0R1RG91_9LACO</name>
<dbReference type="eggNOG" id="COG4166">
    <property type="taxonomic scope" value="Bacteria"/>
</dbReference>
<keyword evidence="5" id="KW-0571">Peptide transport</keyword>
<evidence type="ECO:0000313" key="9">
    <source>
        <dbReference type="Proteomes" id="UP000051999"/>
    </source>
</evidence>
<dbReference type="InterPro" id="IPR039424">
    <property type="entry name" value="SBP_5"/>
</dbReference>
<keyword evidence="3" id="KW-0813">Transport</keyword>
<evidence type="ECO:0000313" key="8">
    <source>
        <dbReference type="EMBL" id="KRL53754.1"/>
    </source>
</evidence>
<dbReference type="PANTHER" id="PTHR30290">
    <property type="entry name" value="PERIPLASMIC BINDING COMPONENT OF ABC TRANSPORTER"/>
    <property type="match status" value="1"/>
</dbReference>
<comment type="subcellular location">
    <subcellularLocation>
        <location evidence="1">Cell envelope</location>
    </subcellularLocation>
</comment>
<organism evidence="8 9">
    <name type="scientific">Furfurilactobacillus rossiae DSM 15814</name>
    <dbReference type="NCBI Taxonomy" id="1114972"/>
    <lineage>
        <taxon>Bacteria</taxon>
        <taxon>Bacillati</taxon>
        <taxon>Bacillota</taxon>
        <taxon>Bacilli</taxon>
        <taxon>Lactobacillales</taxon>
        <taxon>Lactobacillaceae</taxon>
        <taxon>Furfurilactobacillus</taxon>
    </lineage>
</organism>
<protein>
    <submittedName>
        <fullName evidence="8">Oligopeptide ABC transporter, oligopeptide-binding protein</fullName>
    </submittedName>
</protein>
<feature type="chain" id="PRO_5038529291" evidence="6">
    <location>
        <begin position="26"/>
        <end position="541"/>
    </location>
</feature>
<dbReference type="GO" id="GO:1904680">
    <property type="term" value="F:peptide transmembrane transporter activity"/>
    <property type="evidence" value="ECO:0007669"/>
    <property type="project" value="TreeGrafter"/>
</dbReference>
<dbReference type="GO" id="GO:0030313">
    <property type="term" value="C:cell envelope"/>
    <property type="evidence" value="ECO:0007669"/>
    <property type="project" value="UniProtKB-SubCell"/>
</dbReference>
<evidence type="ECO:0000256" key="5">
    <source>
        <dbReference type="ARBA" id="ARBA00022856"/>
    </source>
</evidence>
<reference evidence="8 9" key="1">
    <citation type="journal article" date="2015" name="Genome Announc.">
        <title>Expanding the biotechnology potential of lactobacilli through comparative genomics of 213 strains and associated genera.</title>
        <authorList>
            <person name="Sun Z."/>
            <person name="Harris H.M."/>
            <person name="McCann A."/>
            <person name="Guo C."/>
            <person name="Argimon S."/>
            <person name="Zhang W."/>
            <person name="Yang X."/>
            <person name="Jeffery I.B."/>
            <person name="Cooney J.C."/>
            <person name="Kagawa T.F."/>
            <person name="Liu W."/>
            <person name="Song Y."/>
            <person name="Salvetti E."/>
            <person name="Wrobel A."/>
            <person name="Rasinkangas P."/>
            <person name="Parkhill J."/>
            <person name="Rea M.C."/>
            <person name="O'Sullivan O."/>
            <person name="Ritari J."/>
            <person name="Douillard F.P."/>
            <person name="Paul Ross R."/>
            <person name="Yang R."/>
            <person name="Briner A.E."/>
            <person name="Felis G.E."/>
            <person name="de Vos W.M."/>
            <person name="Barrangou R."/>
            <person name="Klaenhammer T.R."/>
            <person name="Caufield P.W."/>
            <person name="Cui Y."/>
            <person name="Zhang H."/>
            <person name="O'Toole P.W."/>
        </authorList>
    </citation>
    <scope>NUCLEOTIDE SEQUENCE [LARGE SCALE GENOMIC DNA]</scope>
    <source>
        <strain evidence="8 9">DSM 15814</strain>
    </source>
</reference>
<proteinExistence type="inferred from homology"/>
<evidence type="ECO:0000256" key="6">
    <source>
        <dbReference type="SAM" id="SignalP"/>
    </source>
</evidence>
<dbReference type="Pfam" id="PF00496">
    <property type="entry name" value="SBP_bac_5"/>
    <property type="match status" value="1"/>
</dbReference>
<dbReference type="GO" id="GO:0015833">
    <property type="term" value="P:peptide transport"/>
    <property type="evidence" value="ECO:0007669"/>
    <property type="project" value="UniProtKB-KW"/>
</dbReference>
<dbReference type="PROSITE" id="PS51257">
    <property type="entry name" value="PROKAR_LIPOPROTEIN"/>
    <property type="match status" value="1"/>
</dbReference>
<dbReference type="CDD" id="cd08504">
    <property type="entry name" value="PBP2_OppA"/>
    <property type="match status" value="1"/>
</dbReference>
<feature type="signal peptide" evidence="6">
    <location>
        <begin position="1"/>
        <end position="25"/>
    </location>
</feature>
<feature type="domain" description="Solute-binding protein family 5" evidence="7">
    <location>
        <begin position="80"/>
        <end position="452"/>
    </location>
</feature>
<dbReference type="PANTHER" id="PTHR30290:SF10">
    <property type="entry name" value="PERIPLASMIC OLIGOPEPTIDE-BINDING PROTEIN-RELATED"/>
    <property type="match status" value="1"/>
</dbReference>
<dbReference type="FunFam" id="3.90.76.10:FF:000001">
    <property type="entry name" value="Oligopeptide ABC transporter substrate-binding protein"/>
    <property type="match status" value="1"/>
</dbReference>
<dbReference type="GO" id="GO:0042597">
    <property type="term" value="C:periplasmic space"/>
    <property type="evidence" value="ECO:0007669"/>
    <property type="project" value="UniProtKB-ARBA"/>
</dbReference>
<accession>A0A0R1RG91</accession>
<dbReference type="RefSeq" id="WP_017260475.1">
    <property type="nucleotide sequence ID" value="NZ_AUAW01000015.1"/>
</dbReference>
<dbReference type="Gene3D" id="3.90.76.10">
    <property type="entry name" value="Dipeptide-binding Protein, Domain 1"/>
    <property type="match status" value="1"/>
</dbReference>
<comment type="caution">
    <text evidence="8">The sequence shown here is derived from an EMBL/GenBank/DDBJ whole genome shotgun (WGS) entry which is preliminary data.</text>
</comment>
<gene>
    <name evidence="8" type="ORF">FD35_GL000859</name>
</gene>
<dbReference type="InterPro" id="IPR030678">
    <property type="entry name" value="Peptide/Ni-bd"/>
</dbReference>
<evidence type="ECO:0000256" key="4">
    <source>
        <dbReference type="ARBA" id="ARBA00022729"/>
    </source>
</evidence>
<keyword evidence="5" id="KW-0653">Protein transport</keyword>
<dbReference type="AlphaFoldDB" id="A0A0R1RG91"/>
<dbReference type="PIRSF" id="PIRSF002741">
    <property type="entry name" value="MppA"/>
    <property type="match status" value="1"/>
</dbReference>
<dbReference type="Gene3D" id="3.10.105.10">
    <property type="entry name" value="Dipeptide-binding Protein, Domain 3"/>
    <property type="match status" value="1"/>
</dbReference>
<keyword evidence="9" id="KW-1185">Reference proteome</keyword>
<evidence type="ECO:0000259" key="7">
    <source>
        <dbReference type="Pfam" id="PF00496"/>
    </source>
</evidence>
<dbReference type="PATRIC" id="fig|1114972.6.peg.866"/>
<evidence type="ECO:0000256" key="2">
    <source>
        <dbReference type="ARBA" id="ARBA00005695"/>
    </source>
</evidence>
<dbReference type="EMBL" id="AZFF01000015">
    <property type="protein sequence ID" value="KRL53754.1"/>
    <property type="molecule type" value="Genomic_DNA"/>
</dbReference>
<dbReference type="InterPro" id="IPR000914">
    <property type="entry name" value="SBP_5_dom"/>
</dbReference>
<dbReference type="Proteomes" id="UP000051999">
    <property type="component" value="Unassembled WGS sequence"/>
</dbReference>
<sequence>MKHFKHYLRTVALVSIATVTAITLAACGNKKTTANKNNFRVGTVDALATLNSSRYSDISSGEAIQNAIEGLYRLNQKGKPVLAGAKSVTVSKDQKVYTFKLQTNKWTNGDPVTAQNYVYAWRKLADPTTGSPNSQNIDPLQNGQDVRLGKKPITDLGVKALNKTTLQVTLANPITYLNELLATAPYAPQDEAYVKKQGQAYGTSAAHAIYNGPFKVTEWTGTNDKWAFVKNTKYWDAKSVHINKISLTTVKSESTAANLYQSGKLDFIDLDNEYVKQYKGRSGYHVRKIPAIGYLNFNTKREATGNVHIRRALATGFNKTQLTKNVLQDGSTPLNGIVPANFVKNSVTGEDFRKYSGNLVPYDRAYAQKEFKERLKELGKKSLTLEFLSADTPEAKAVAEFMQSSYQKNLPGLKISVREVPLKQRLNFGHNYQFDIIYGIWSPDYQDPYQFITDGGAYHLNTDYKNPTYLKDVADANSTYATNPTKRWAALKDAEYQIVKKDAFTAPVFQGAYVYMQRPSVKGLAIDPNGTGLFFRDVTIK</sequence>
<dbReference type="Gene3D" id="3.40.190.10">
    <property type="entry name" value="Periplasmic binding protein-like II"/>
    <property type="match status" value="1"/>
</dbReference>
<dbReference type="GO" id="GO:0043190">
    <property type="term" value="C:ATP-binding cassette (ABC) transporter complex"/>
    <property type="evidence" value="ECO:0007669"/>
    <property type="project" value="InterPro"/>
</dbReference>
<evidence type="ECO:0000256" key="1">
    <source>
        <dbReference type="ARBA" id="ARBA00004196"/>
    </source>
</evidence>
<dbReference type="SUPFAM" id="SSF53850">
    <property type="entry name" value="Periplasmic binding protein-like II"/>
    <property type="match status" value="1"/>
</dbReference>
<keyword evidence="4 6" id="KW-0732">Signal</keyword>
<dbReference type="STRING" id="1114972.FD35_GL000859"/>
<comment type="similarity">
    <text evidence="2">Belongs to the bacterial solute-binding protein 5 family.</text>
</comment>